<feature type="chain" id="PRO_5003897463" description="Lipoprotein" evidence="1">
    <location>
        <begin position="19"/>
        <end position="127"/>
    </location>
</feature>
<dbReference type="EMBL" id="BAEO01000021">
    <property type="protein sequence ID" value="GAC18703.1"/>
    <property type="molecule type" value="Genomic_DNA"/>
</dbReference>
<keyword evidence="3" id="KW-1185">Reference proteome</keyword>
<dbReference type="Proteomes" id="UP000006327">
    <property type="component" value="Unassembled WGS sequence"/>
</dbReference>
<dbReference type="AlphaFoldDB" id="K6YPY3"/>
<dbReference type="RefSeq" id="WP_007618775.1">
    <property type="nucleotide sequence ID" value="NZ_BAEO01000021.1"/>
</dbReference>
<proteinExistence type="predicted"/>
<evidence type="ECO:0000313" key="2">
    <source>
        <dbReference type="EMBL" id="GAC18703.1"/>
    </source>
</evidence>
<comment type="caution">
    <text evidence="2">The sequence shown here is derived from an EMBL/GenBank/DDBJ whole genome shotgun (WGS) entry which is preliminary data.</text>
</comment>
<accession>K6YPY3</accession>
<reference evidence="2 3" key="1">
    <citation type="journal article" date="2017" name="Antonie Van Leeuwenhoek">
        <title>Rhizobium rhizosphaerae sp. nov., a novel species isolated from rice rhizosphere.</title>
        <authorList>
            <person name="Zhao J.J."/>
            <person name="Zhang J."/>
            <person name="Zhang R.J."/>
            <person name="Zhang C.W."/>
            <person name="Yin H.Q."/>
            <person name="Zhang X.X."/>
        </authorList>
    </citation>
    <scope>NUCLEOTIDE SEQUENCE [LARGE SCALE GENOMIC DNA]</scope>
    <source>
        <strain evidence="2 3">BSs20135</strain>
    </source>
</reference>
<keyword evidence="1" id="KW-0732">Signal</keyword>
<protein>
    <recommendedName>
        <fullName evidence="4">Lipoprotein</fullName>
    </recommendedName>
</protein>
<gene>
    <name evidence="2" type="ORF">GARC_1731</name>
</gene>
<dbReference type="eggNOG" id="ENOG503328S">
    <property type="taxonomic scope" value="Bacteria"/>
</dbReference>
<evidence type="ECO:0008006" key="4">
    <source>
        <dbReference type="Google" id="ProtNLM"/>
    </source>
</evidence>
<organism evidence="2 3">
    <name type="scientific">Paraglaciecola arctica BSs20135</name>
    <dbReference type="NCBI Taxonomy" id="493475"/>
    <lineage>
        <taxon>Bacteria</taxon>
        <taxon>Pseudomonadati</taxon>
        <taxon>Pseudomonadota</taxon>
        <taxon>Gammaproteobacteria</taxon>
        <taxon>Alteromonadales</taxon>
        <taxon>Alteromonadaceae</taxon>
        <taxon>Paraglaciecola</taxon>
    </lineage>
</organism>
<feature type="signal peptide" evidence="1">
    <location>
        <begin position="1"/>
        <end position="18"/>
    </location>
</feature>
<dbReference type="PROSITE" id="PS51257">
    <property type="entry name" value="PROKAR_LIPOPROTEIN"/>
    <property type="match status" value="1"/>
</dbReference>
<sequence length="127" mass="14582">MKKTMIICVVFLPFLMQGCTTSTYVKLPENSIMKIKRGQEVSYQEGKVTRSPLSWSSAAGIPYKIEKDGKVIKEGKMRSKFRPVSIFWPPVGMAYWPMGFRTNCNDLTIEYPHKCSEKVLKELKPKN</sequence>
<name>K6YPY3_9ALTE</name>
<evidence type="ECO:0000256" key="1">
    <source>
        <dbReference type="SAM" id="SignalP"/>
    </source>
</evidence>
<evidence type="ECO:0000313" key="3">
    <source>
        <dbReference type="Proteomes" id="UP000006327"/>
    </source>
</evidence>